<evidence type="ECO:0000259" key="1">
    <source>
        <dbReference type="SMART" id="SM00953"/>
    </source>
</evidence>
<name>A0A7W8BDD9_STREU</name>
<dbReference type="Pfam" id="PF08808">
    <property type="entry name" value="RES"/>
    <property type="match status" value="1"/>
</dbReference>
<feature type="domain" description="RES" evidence="1">
    <location>
        <begin position="49"/>
        <end position="197"/>
    </location>
</feature>
<dbReference type="AlphaFoldDB" id="A0A7W8BDD9"/>
<dbReference type="SMART" id="SM00953">
    <property type="entry name" value="RES"/>
    <property type="match status" value="1"/>
</dbReference>
<comment type="caution">
    <text evidence="2">The sequence shown here is derived from an EMBL/GenBank/DDBJ whole genome shotgun (WGS) entry which is preliminary data.</text>
</comment>
<gene>
    <name evidence="2" type="ORF">FHS36_004750</name>
</gene>
<organism evidence="2 3">
    <name type="scientific">Streptomyces eurocidicus</name>
    <name type="common">Streptoverticillium eurocidicus</name>
    <dbReference type="NCBI Taxonomy" id="66423"/>
    <lineage>
        <taxon>Bacteria</taxon>
        <taxon>Bacillati</taxon>
        <taxon>Actinomycetota</taxon>
        <taxon>Actinomycetes</taxon>
        <taxon>Kitasatosporales</taxon>
        <taxon>Streptomycetaceae</taxon>
        <taxon>Streptomyces</taxon>
    </lineage>
</organism>
<dbReference type="InterPro" id="IPR014914">
    <property type="entry name" value="RES_dom"/>
</dbReference>
<reference evidence="2 3" key="1">
    <citation type="submission" date="2020-08" db="EMBL/GenBank/DDBJ databases">
        <title>Genomic Encyclopedia of Type Strains, Phase III (KMG-III): the genomes of soil and plant-associated and newly described type strains.</title>
        <authorList>
            <person name="Whitman W."/>
        </authorList>
    </citation>
    <scope>NUCLEOTIDE SEQUENCE [LARGE SCALE GENOMIC DNA]</scope>
    <source>
        <strain evidence="2 3">CECT 3259</strain>
    </source>
</reference>
<dbReference type="EMBL" id="JACHJF010000017">
    <property type="protein sequence ID" value="MBB5121296.1"/>
    <property type="molecule type" value="Genomic_DNA"/>
</dbReference>
<dbReference type="RefSeq" id="WP_376697848.1">
    <property type="nucleotide sequence ID" value="NZ_JACHJF010000017.1"/>
</dbReference>
<proteinExistence type="predicted"/>
<evidence type="ECO:0000313" key="3">
    <source>
        <dbReference type="Proteomes" id="UP000528608"/>
    </source>
</evidence>
<evidence type="ECO:0000313" key="2">
    <source>
        <dbReference type="EMBL" id="MBB5121296.1"/>
    </source>
</evidence>
<accession>A0A7W8BDD9</accession>
<sequence>MSNLPPLIRFFPMIEDQLEPNLEVIPAGTELWRVHKSTYRPVQFNPTLADIHLRGGRFEGTVLDPYRSLYVADTALTAVAESVLRSVPFPRTGTRRIPYALVHGRALSVLRTTRELTLVSLIEEKDLAAVHQTADLLDDERSYPMARRWTSEIRAQAPGAMGLVWQSRRNRPGHAMVLFHDRFEDCHCGALEVLPERGIADLGSPAGTDELDRLLGPLRAEVSKPVRR</sequence>
<protein>
    <recommendedName>
        <fullName evidence="1">RES domain-containing protein</fullName>
    </recommendedName>
</protein>
<dbReference type="Proteomes" id="UP000528608">
    <property type="component" value="Unassembled WGS sequence"/>
</dbReference>